<comment type="caution">
    <text evidence="1">The sequence shown here is derived from an EMBL/GenBank/DDBJ whole genome shotgun (WGS) entry which is preliminary data.</text>
</comment>
<keyword evidence="2" id="KW-1185">Reference proteome</keyword>
<proteinExistence type="predicted"/>
<evidence type="ECO:0000313" key="2">
    <source>
        <dbReference type="Proteomes" id="UP001596106"/>
    </source>
</evidence>
<dbReference type="SUPFAM" id="SSF46689">
    <property type="entry name" value="Homeodomain-like"/>
    <property type="match status" value="1"/>
</dbReference>
<dbReference type="EMBL" id="JBHSMA010000024">
    <property type="protein sequence ID" value="MFC5413162.1"/>
    <property type="molecule type" value="Genomic_DNA"/>
</dbReference>
<evidence type="ECO:0000313" key="1">
    <source>
        <dbReference type="EMBL" id="MFC5413162.1"/>
    </source>
</evidence>
<dbReference type="InterPro" id="IPR009057">
    <property type="entry name" value="Homeodomain-like_sf"/>
</dbReference>
<reference evidence="2" key="1">
    <citation type="journal article" date="2019" name="Int. J. Syst. Evol. Microbiol.">
        <title>The Global Catalogue of Microorganisms (GCM) 10K type strain sequencing project: providing services to taxonomists for standard genome sequencing and annotation.</title>
        <authorList>
            <consortium name="The Broad Institute Genomics Platform"/>
            <consortium name="The Broad Institute Genome Sequencing Center for Infectious Disease"/>
            <person name="Wu L."/>
            <person name="Ma J."/>
        </authorList>
    </citation>
    <scope>NUCLEOTIDE SEQUENCE [LARGE SCALE GENOMIC DNA]</scope>
    <source>
        <strain evidence="2">CCUG 55250</strain>
    </source>
</reference>
<sequence length="161" mass="17677">MTTKGTYPVRAVKRAQALLAFATRLSGYVVAQKTALSVPTGYQIRTRYQQAGLRAAVGEKAKPGRRLVFDGVACAKLKALACSQAPVGHNRWTLRLLADKAVELALVDHIGYDSVARILKKTSYNRIGGNNGVSELCIANTWPGWRTYWHFTSSLIILSTR</sequence>
<name>A0ABW0IL19_9BACT</name>
<organism evidence="1 2">
    <name type="scientific">Larkinella bovis</name>
    <dbReference type="NCBI Taxonomy" id="683041"/>
    <lineage>
        <taxon>Bacteria</taxon>
        <taxon>Pseudomonadati</taxon>
        <taxon>Bacteroidota</taxon>
        <taxon>Cytophagia</taxon>
        <taxon>Cytophagales</taxon>
        <taxon>Spirosomataceae</taxon>
        <taxon>Larkinella</taxon>
    </lineage>
</organism>
<protein>
    <submittedName>
        <fullName evidence="1">Helix-turn-helix domain-containing protein</fullName>
    </submittedName>
</protein>
<gene>
    <name evidence="1" type="ORF">ACFPMF_27825</name>
</gene>
<dbReference type="Pfam" id="PF13565">
    <property type="entry name" value="HTH_32"/>
    <property type="match status" value="1"/>
</dbReference>
<accession>A0ABW0IL19</accession>
<dbReference type="Proteomes" id="UP001596106">
    <property type="component" value="Unassembled WGS sequence"/>
</dbReference>
<dbReference type="RefSeq" id="WP_379851421.1">
    <property type="nucleotide sequence ID" value="NZ_JBHSMA010000024.1"/>
</dbReference>